<accession>A0A1B2J9M4</accession>
<feature type="region of interest" description="Disordered" evidence="1">
    <location>
        <begin position="72"/>
        <end position="114"/>
    </location>
</feature>
<reference evidence="2 3" key="1">
    <citation type="submission" date="2016-02" db="EMBL/GenBank/DDBJ databases">
        <title>Comparative genomic and transcriptomic foundation for Pichia pastoris.</title>
        <authorList>
            <person name="Love K.R."/>
            <person name="Shah K.A."/>
            <person name="Whittaker C.A."/>
            <person name="Wu J."/>
            <person name="Bartlett M.C."/>
            <person name="Ma D."/>
            <person name="Leeson R.L."/>
            <person name="Priest M."/>
            <person name="Young S.K."/>
            <person name="Love J.C."/>
        </authorList>
    </citation>
    <scope>NUCLEOTIDE SEQUENCE [LARGE SCALE GENOMIC DNA]</scope>
    <source>
        <strain evidence="2 3">ATCC 28485</strain>
    </source>
</reference>
<feature type="compositionally biased region" description="Low complexity" evidence="1">
    <location>
        <begin position="97"/>
        <end position="114"/>
    </location>
</feature>
<gene>
    <name evidence="2" type="ORF">ATY40_BA7501210</name>
</gene>
<evidence type="ECO:0000313" key="2">
    <source>
        <dbReference type="EMBL" id="ANZ74690.1"/>
    </source>
</evidence>
<evidence type="ECO:0000256" key="1">
    <source>
        <dbReference type="SAM" id="MobiDB-lite"/>
    </source>
</evidence>
<dbReference type="OrthoDB" id="3993572at2759"/>
<dbReference type="AlphaFoldDB" id="A0A1B2J9M4"/>
<proteinExistence type="predicted"/>
<dbReference type="Proteomes" id="UP000094565">
    <property type="component" value="Chromosome 1"/>
</dbReference>
<sequence>MSNLEKQIRLKNLLESLNGSKSQADLKKESLTLIDIFKQTRQKMIHDQQSNLHPVTSIQGKKLLNLRKALQNHQKDRGNIKGVKTKVEQVSTHDQTIDSNSDSSSSETLIDTSTSSSFDNIKRWLHETNSNGSQSKGRPSEYTHVNSPNSGVSSKSGQLSMLTQDSNHILLLIKQLTAKYNMLESFFINSFEQLIALFDNFYFLSSLIGFNTSNSNSKITRLLRNFIKQASKIWLVIIFLTVKNLFIRMIKLNRTEKKVKLERDILMSRSPNSSIQYEYDAMLLTIRTSKISTFLEMLGNVNEFAFYLIQVMNWKVSKKVKNILAGISWIMSIYRMSKDEIQETNPSINNGAKSSDEIIDEYA</sequence>
<organism evidence="2 3">
    <name type="scientific">Komagataella pastoris</name>
    <name type="common">Yeast</name>
    <name type="synonym">Pichia pastoris</name>
    <dbReference type="NCBI Taxonomy" id="4922"/>
    <lineage>
        <taxon>Eukaryota</taxon>
        <taxon>Fungi</taxon>
        <taxon>Dikarya</taxon>
        <taxon>Ascomycota</taxon>
        <taxon>Saccharomycotina</taxon>
        <taxon>Pichiomycetes</taxon>
        <taxon>Pichiales</taxon>
        <taxon>Pichiaceae</taxon>
        <taxon>Komagataella</taxon>
    </lineage>
</organism>
<feature type="region of interest" description="Disordered" evidence="1">
    <location>
        <begin position="128"/>
        <end position="158"/>
    </location>
</feature>
<name>A0A1B2J9M4_PICPA</name>
<evidence type="ECO:0000313" key="3">
    <source>
        <dbReference type="Proteomes" id="UP000094565"/>
    </source>
</evidence>
<protein>
    <submittedName>
        <fullName evidence="2">BA75_01210T0</fullName>
    </submittedName>
</protein>
<keyword evidence="3" id="KW-1185">Reference proteome</keyword>
<dbReference type="EMBL" id="CP014584">
    <property type="protein sequence ID" value="ANZ74690.1"/>
    <property type="molecule type" value="Genomic_DNA"/>
</dbReference>